<dbReference type="AlphaFoldDB" id="A0A0S7XIY8"/>
<comment type="caution">
    <text evidence="1">The sequence shown here is derived from an EMBL/GenBank/DDBJ whole genome shotgun (WGS) entry which is preliminary data.</text>
</comment>
<name>A0A0S7XIY8_UNCSA</name>
<organism evidence="1 2">
    <name type="scientific">candidate division WOR-1 bacterium DG_54_3</name>
    <dbReference type="NCBI Taxonomy" id="1703775"/>
    <lineage>
        <taxon>Bacteria</taxon>
        <taxon>Bacillati</taxon>
        <taxon>Saganbacteria</taxon>
    </lineage>
</organism>
<evidence type="ECO:0000313" key="1">
    <source>
        <dbReference type="EMBL" id="KPJ62439.1"/>
    </source>
</evidence>
<accession>A0A0S7XIY8</accession>
<sequence length="80" mass="9008">MPGVAKAKSNNHSKQVPLSLRREYIQPNLNRLNASPELTQWVKRAGKPAVAFVIPSRDPDKIRYLLSVKQLQHLTPLDAP</sequence>
<protein>
    <submittedName>
        <fullName evidence="1">Uncharacterized protein</fullName>
    </submittedName>
</protein>
<proteinExistence type="predicted"/>
<feature type="non-terminal residue" evidence="1">
    <location>
        <position position="80"/>
    </location>
</feature>
<evidence type="ECO:0000313" key="2">
    <source>
        <dbReference type="Proteomes" id="UP000051861"/>
    </source>
</evidence>
<gene>
    <name evidence="1" type="ORF">AMJ44_15625</name>
</gene>
<reference evidence="1 2" key="1">
    <citation type="journal article" date="2015" name="Microbiome">
        <title>Genomic resolution of linkages in carbon, nitrogen, and sulfur cycling among widespread estuary sediment bacteria.</title>
        <authorList>
            <person name="Baker B.J."/>
            <person name="Lazar C.S."/>
            <person name="Teske A.P."/>
            <person name="Dick G.J."/>
        </authorList>
    </citation>
    <scope>NUCLEOTIDE SEQUENCE [LARGE SCALE GENOMIC DNA]</scope>
    <source>
        <strain evidence="1">DG_54_3</strain>
    </source>
</reference>
<dbReference type="EMBL" id="LIZX01000269">
    <property type="protein sequence ID" value="KPJ62439.1"/>
    <property type="molecule type" value="Genomic_DNA"/>
</dbReference>
<dbReference type="Proteomes" id="UP000051861">
    <property type="component" value="Unassembled WGS sequence"/>
</dbReference>